<dbReference type="InterPro" id="IPR036779">
    <property type="entry name" value="LysM_dom_sf"/>
</dbReference>
<evidence type="ECO:0000313" key="3">
    <source>
        <dbReference type="EMBL" id="TWF90987.1"/>
    </source>
</evidence>
<feature type="region of interest" description="Disordered" evidence="1">
    <location>
        <begin position="1"/>
        <end position="26"/>
    </location>
</feature>
<reference evidence="3 4" key="1">
    <citation type="submission" date="2019-06" db="EMBL/GenBank/DDBJ databases">
        <title>Sequencing the genomes of 1000 actinobacteria strains.</title>
        <authorList>
            <person name="Klenk H.-P."/>
        </authorList>
    </citation>
    <scope>NUCLEOTIDE SEQUENCE [LARGE SCALE GENOMIC DNA]</scope>
    <source>
        <strain evidence="3 4">DSM 44826</strain>
    </source>
</reference>
<sequence>MTVEIPRPALPTAEEQPTGNAKLGPVSDRGMTECVVFRYNPSAVSIVHGMTGRDLSASKLAEPHGSPVLGGPKDLELLNGKTIITISRAVFNGDTVPRDCLRLLNWSYAVKERTEKPENAVLPFLRFTWAQGPDVLLGHDVLLDRVTVNFTRFTSSGTPVRAAVDLTMHVIPQDRPGTNPTSGGPAGRRTHLVTGDENLPQLALRTYGSASRWREIATANGIHDPLRVPPGTRLYLPSTQESEG</sequence>
<dbReference type="AlphaFoldDB" id="A0A561TV48"/>
<protein>
    <recommendedName>
        <fullName evidence="2">LysM domain-containing protein</fullName>
    </recommendedName>
</protein>
<keyword evidence="4" id="KW-1185">Reference proteome</keyword>
<evidence type="ECO:0000259" key="2">
    <source>
        <dbReference type="PROSITE" id="PS51782"/>
    </source>
</evidence>
<dbReference type="Proteomes" id="UP000317940">
    <property type="component" value="Unassembled WGS sequence"/>
</dbReference>
<proteinExistence type="predicted"/>
<dbReference type="PROSITE" id="PS51782">
    <property type="entry name" value="LYSM"/>
    <property type="match status" value="1"/>
</dbReference>
<comment type="caution">
    <text evidence="3">The sequence shown here is derived from an EMBL/GenBank/DDBJ whole genome shotgun (WGS) entry which is preliminary data.</text>
</comment>
<dbReference type="OrthoDB" id="9815939at2"/>
<dbReference type="EMBL" id="VIWT01000002">
    <property type="protein sequence ID" value="TWF90987.1"/>
    <property type="molecule type" value="Genomic_DNA"/>
</dbReference>
<name>A0A561TV48_9ACTN</name>
<dbReference type="InterPro" id="IPR018392">
    <property type="entry name" value="LysM"/>
</dbReference>
<accession>A0A561TV48</accession>
<evidence type="ECO:0000256" key="1">
    <source>
        <dbReference type="SAM" id="MobiDB-lite"/>
    </source>
</evidence>
<evidence type="ECO:0000313" key="4">
    <source>
        <dbReference type="Proteomes" id="UP000317940"/>
    </source>
</evidence>
<feature type="domain" description="LysM" evidence="2">
    <location>
        <begin position="189"/>
        <end position="236"/>
    </location>
</feature>
<gene>
    <name evidence="3" type="ORF">FHX73_1299</name>
</gene>
<organism evidence="3 4">
    <name type="scientific">Kitasatospora viridis</name>
    <dbReference type="NCBI Taxonomy" id="281105"/>
    <lineage>
        <taxon>Bacteria</taxon>
        <taxon>Bacillati</taxon>
        <taxon>Actinomycetota</taxon>
        <taxon>Actinomycetes</taxon>
        <taxon>Kitasatosporales</taxon>
        <taxon>Streptomycetaceae</taxon>
        <taxon>Kitasatospora</taxon>
    </lineage>
</organism>
<feature type="region of interest" description="Disordered" evidence="1">
    <location>
        <begin position="172"/>
        <end position="194"/>
    </location>
</feature>
<dbReference type="RefSeq" id="WP_145908645.1">
    <property type="nucleotide sequence ID" value="NZ_BAAAMZ010000002.1"/>
</dbReference>
<dbReference type="Gene3D" id="3.10.350.10">
    <property type="entry name" value="LysM domain"/>
    <property type="match status" value="1"/>
</dbReference>